<accession>A0ABY2J734</accession>
<dbReference type="PANTHER" id="PTHR30363">
    <property type="entry name" value="HTH-TYPE TRANSCRIPTIONAL REGULATOR SRLR-RELATED"/>
    <property type="match status" value="1"/>
</dbReference>
<dbReference type="Proteomes" id="UP000298355">
    <property type="component" value="Unassembled WGS sequence"/>
</dbReference>
<dbReference type="PROSITE" id="PS00894">
    <property type="entry name" value="HTH_DEOR_1"/>
    <property type="match status" value="1"/>
</dbReference>
<gene>
    <name evidence="5" type="ORF">E3O65_02985</name>
</gene>
<keyword evidence="1" id="KW-0805">Transcription regulation</keyword>
<proteinExistence type="predicted"/>
<organism evidence="5 6">
    <name type="scientific">Cryobacterium breve</name>
    <dbReference type="NCBI Taxonomy" id="1259258"/>
    <lineage>
        <taxon>Bacteria</taxon>
        <taxon>Bacillati</taxon>
        <taxon>Actinomycetota</taxon>
        <taxon>Actinomycetes</taxon>
        <taxon>Micrococcales</taxon>
        <taxon>Microbacteriaceae</taxon>
        <taxon>Cryobacterium</taxon>
    </lineage>
</organism>
<dbReference type="SUPFAM" id="SSF100950">
    <property type="entry name" value="NagB/RpiA/CoA transferase-like"/>
    <property type="match status" value="1"/>
</dbReference>
<reference evidence="5 6" key="1">
    <citation type="submission" date="2019-03" db="EMBL/GenBank/DDBJ databases">
        <title>Genomics of glacier-inhabiting Cryobacterium strains.</title>
        <authorList>
            <person name="Liu Q."/>
            <person name="Xin Y.-H."/>
        </authorList>
    </citation>
    <scope>NUCLEOTIDE SEQUENCE [LARGE SCALE GENOMIC DNA]</scope>
    <source>
        <strain evidence="5 6">TMT4-23</strain>
    </source>
</reference>
<dbReference type="SUPFAM" id="SSF46785">
    <property type="entry name" value="Winged helix' DNA-binding domain"/>
    <property type="match status" value="1"/>
</dbReference>
<keyword evidence="3" id="KW-0804">Transcription</keyword>
<dbReference type="SMART" id="SM00420">
    <property type="entry name" value="HTH_DEOR"/>
    <property type="match status" value="1"/>
</dbReference>
<dbReference type="PRINTS" id="PR00037">
    <property type="entry name" value="HTHLACR"/>
</dbReference>
<evidence type="ECO:0000259" key="4">
    <source>
        <dbReference type="PROSITE" id="PS51000"/>
    </source>
</evidence>
<evidence type="ECO:0000313" key="5">
    <source>
        <dbReference type="EMBL" id="TFD00747.1"/>
    </source>
</evidence>
<name>A0ABY2J734_9MICO</name>
<protein>
    <submittedName>
        <fullName evidence="5">DeoR/GlpR transcriptional regulator</fullName>
    </submittedName>
</protein>
<dbReference type="InterPro" id="IPR036390">
    <property type="entry name" value="WH_DNA-bd_sf"/>
</dbReference>
<keyword evidence="2" id="KW-0238">DNA-binding</keyword>
<sequence>MASVDTSAPADSAGDRDALPAYQRREEIQRLVGERGFVRVRELREAFGVSGVTARADLDLLESAGSLQRVHGGAVPAASTSGRPLREFSFEEALASSVLPKAQIGALAASLVSSGQSIILDVGTTTLAIARALLARTELTDVVIITNGLSIALALEPAIPRFTVIVTGGSLRPLQHSLVEPLARTVLSQVHADLAFIGCNGVDAGHGVSNINLPEAGVKALMLAAATRAVVVADGSKLGQVHLGQVGPLGAFDTLVTDAGADEAALAPLREAGLTVLQPE</sequence>
<dbReference type="SMART" id="SM01134">
    <property type="entry name" value="DeoRC"/>
    <property type="match status" value="1"/>
</dbReference>
<evidence type="ECO:0000313" key="6">
    <source>
        <dbReference type="Proteomes" id="UP000298355"/>
    </source>
</evidence>
<feature type="domain" description="HTH deoR-type" evidence="4">
    <location>
        <begin position="21"/>
        <end position="76"/>
    </location>
</feature>
<dbReference type="InterPro" id="IPR037171">
    <property type="entry name" value="NagB/RpiA_transferase-like"/>
</dbReference>
<evidence type="ECO:0000256" key="2">
    <source>
        <dbReference type="ARBA" id="ARBA00023125"/>
    </source>
</evidence>
<dbReference type="Gene3D" id="3.40.50.1360">
    <property type="match status" value="1"/>
</dbReference>
<dbReference type="InterPro" id="IPR014036">
    <property type="entry name" value="DeoR-like_C"/>
</dbReference>
<dbReference type="EMBL" id="SOGJ01000010">
    <property type="protein sequence ID" value="TFD00747.1"/>
    <property type="molecule type" value="Genomic_DNA"/>
</dbReference>
<dbReference type="PANTHER" id="PTHR30363:SF44">
    <property type="entry name" value="AGA OPERON TRANSCRIPTIONAL REPRESSOR-RELATED"/>
    <property type="match status" value="1"/>
</dbReference>
<dbReference type="RefSeq" id="WP_134362269.1">
    <property type="nucleotide sequence ID" value="NZ_SOGJ01000010.1"/>
</dbReference>
<dbReference type="Pfam" id="PF08220">
    <property type="entry name" value="HTH_DeoR"/>
    <property type="match status" value="1"/>
</dbReference>
<keyword evidence="6" id="KW-1185">Reference proteome</keyword>
<dbReference type="PROSITE" id="PS51000">
    <property type="entry name" value="HTH_DEOR_2"/>
    <property type="match status" value="1"/>
</dbReference>
<dbReference type="Pfam" id="PF00455">
    <property type="entry name" value="DeoRC"/>
    <property type="match status" value="1"/>
</dbReference>
<dbReference type="InterPro" id="IPR018356">
    <property type="entry name" value="Tscrpt_reg_HTH_DeoR_CS"/>
</dbReference>
<dbReference type="InterPro" id="IPR050313">
    <property type="entry name" value="Carb_Metab_HTH_regulators"/>
</dbReference>
<dbReference type="InterPro" id="IPR001034">
    <property type="entry name" value="DeoR_HTH"/>
</dbReference>
<comment type="caution">
    <text evidence="5">The sequence shown here is derived from an EMBL/GenBank/DDBJ whole genome shotgun (WGS) entry which is preliminary data.</text>
</comment>
<evidence type="ECO:0000256" key="1">
    <source>
        <dbReference type="ARBA" id="ARBA00023015"/>
    </source>
</evidence>
<evidence type="ECO:0000256" key="3">
    <source>
        <dbReference type="ARBA" id="ARBA00023163"/>
    </source>
</evidence>